<protein>
    <submittedName>
        <fullName evidence="1">Uncharacterized protein</fullName>
    </submittedName>
</protein>
<dbReference type="AlphaFoldDB" id="A0A1D1VY54"/>
<keyword evidence="2" id="KW-1185">Reference proteome</keyword>
<evidence type="ECO:0000313" key="1">
    <source>
        <dbReference type="EMBL" id="GAV03954.1"/>
    </source>
</evidence>
<dbReference type="Proteomes" id="UP000186922">
    <property type="component" value="Unassembled WGS sequence"/>
</dbReference>
<dbReference type="EMBL" id="BDGG01000010">
    <property type="protein sequence ID" value="GAV03954.1"/>
    <property type="molecule type" value="Genomic_DNA"/>
</dbReference>
<accession>A0A1D1VY54</accession>
<evidence type="ECO:0000313" key="2">
    <source>
        <dbReference type="Proteomes" id="UP000186922"/>
    </source>
</evidence>
<name>A0A1D1VY54_RAMVA</name>
<proteinExistence type="predicted"/>
<sequence length="141" mass="15842">MVHRCFVHRSPFRQCSFHHRLRQTPASSNAVQLLHFQPVLYGLPARLHCTTGQLHYEPVRILAVGQQSLHSLAVLQHGNWGRSTLRSSSHLAESPVGRELSRPLQKSSQLEADELCDCGHVDYCAFARGTGSNDWQDVFTA</sequence>
<organism evidence="1 2">
    <name type="scientific">Ramazzottius varieornatus</name>
    <name type="common">Water bear</name>
    <name type="synonym">Tardigrade</name>
    <dbReference type="NCBI Taxonomy" id="947166"/>
    <lineage>
        <taxon>Eukaryota</taxon>
        <taxon>Metazoa</taxon>
        <taxon>Ecdysozoa</taxon>
        <taxon>Tardigrada</taxon>
        <taxon>Eutardigrada</taxon>
        <taxon>Parachela</taxon>
        <taxon>Hypsibioidea</taxon>
        <taxon>Ramazzottiidae</taxon>
        <taxon>Ramazzottius</taxon>
    </lineage>
</organism>
<comment type="caution">
    <text evidence="1">The sequence shown here is derived from an EMBL/GenBank/DDBJ whole genome shotgun (WGS) entry which is preliminary data.</text>
</comment>
<reference evidence="1 2" key="1">
    <citation type="journal article" date="2016" name="Nat. Commun.">
        <title>Extremotolerant tardigrade genome and improved radiotolerance of human cultured cells by tardigrade-unique protein.</title>
        <authorList>
            <person name="Hashimoto T."/>
            <person name="Horikawa D.D."/>
            <person name="Saito Y."/>
            <person name="Kuwahara H."/>
            <person name="Kozuka-Hata H."/>
            <person name="Shin-I T."/>
            <person name="Minakuchi Y."/>
            <person name="Ohishi K."/>
            <person name="Motoyama A."/>
            <person name="Aizu T."/>
            <person name="Enomoto A."/>
            <person name="Kondo K."/>
            <person name="Tanaka S."/>
            <person name="Hara Y."/>
            <person name="Koshikawa S."/>
            <person name="Sagara H."/>
            <person name="Miura T."/>
            <person name="Yokobori S."/>
            <person name="Miyagawa K."/>
            <person name="Suzuki Y."/>
            <person name="Kubo T."/>
            <person name="Oyama M."/>
            <person name="Kohara Y."/>
            <person name="Fujiyama A."/>
            <person name="Arakawa K."/>
            <person name="Katayama T."/>
            <person name="Toyoda A."/>
            <person name="Kunieda T."/>
        </authorList>
    </citation>
    <scope>NUCLEOTIDE SEQUENCE [LARGE SCALE GENOMIC DNA]</scope>
    <source>
        <strain evidence="1 2">YOKOZUNA-1</strain>
    </source>
</reference>
<gene>
    <name evidence="1" type="primary">RvY_14309</name>
    <name evidence="1" type="synonym">RvY_14309.2</name>
    <name evidence="1" type="ORF">RvY_14309-2</name>
</gene>